<keyword evidence="4 6" id="KW-1133">Transmembrane helix</keyword>
<name>A0ABY3T504_9GAMM</name>
<accession>A0ABY3T504</accession>
<evidence type="ECO:0000313" key="8">
    <source>
        <dbReference type="EMBL" id="UJS26478.1"/>
    </source>
</evidence>
<sequence length="654" mass="72400">MFTIKSLKSSLGVVWPFACFALLGMVLLSLSRLGFMLWYSEQVTAAQGWGVMLLQGLRVDLATVAWLWGLPAVLTVILAGEHWLGKLWLGLMRVWLTFGLWLLVFMEMATPGFLLEYGLRPNQIFVEYLIYPKEVFNTLWLGHKLELAAGFVVGGLAVWLGWRLAGRCLQDLRLPRWYVRPVWVVVMLLLTVLAGRSTLGHRALNPAMVAFSTDATVNALVTNSAYSLLFAVSQMRAESGSSAAMYGQMPLDKIISHVREASGRPASAFISDALPTLSRNTASYSGKPKNLVILLQESFGAQYVGALGGLPLSPNIDRLAQQGWLFENLYATGTRSVRGIEAVVTGFTPTPAQAVVKLNKSQTGFFTLAQALGSRGYSTQFIYGGESHFDNMRSFFLGNGFQHIIEQKDYANPAFVGSWGVSDEDLLLRADAEFKQMHAAGKPFFSLVFSSSNHDPFEYPDGRIEPYEQPKQTRNNAVKYADYALGKFFEQAQQADYWNDTVFLIVADHDSRVLGDDLVPVPRFHIPGVIVGGGVPVKRDARLVSQIDLAPTLLSLMGISADYPMLGRDLTQTPDAWEGRAMMQYDKNFAYMQGKQVTVLQAGKPAAGFVYDKQQQRLLPGTTPTPQQVDEALAHVLWGDVAYDQRLFTLPVVH</sequence>
<dbReference type="PANTHER" id="PTHR47371:SF3">
    <property type="entry name" value="PHOSPHOGLYCEROL TRANSFERASE I"/>
    <property type="match status" value="1"/>
</dbReference>
<protein>
    <submittedName>
        <fullName evidence="8">LTA synthase family protein</fullName>
    </submittedName>
</protein>
<evidence type="ECO:0000256" key="3">
    <source>
        <dbReference type="ARBA" id="ARBA00022692"/>
    </source>
</evidence>
<dbReference type="Gene3D" id="3.40.720.10">
    <property type="entry name" value="Alkaline Phosphatase, subunit A"/>
    <property type="match status" value="1"/>
</dbReference>
<dbReference type="InterPro" id="IPR000917">
    <property type="entry name" value="Sulfatase_N"/>
</dbReference>
<feature type="transmembrane region" description="Helical" evidence="6">
    <location>
        <begin position="59"/>
        <end position="80"/>
    </location>
</feature>
<feature type="transmembrane region" description="Helical" evidence="6">
    <location>
        <begin position="12"/>
        <end position="39"/>
    </location>
</feature>
<dbReference type="SUPFAM" id="SSF53649">
    <property type="entry name" value="Alkaline phosphatase-like"/>
    <property type="match status" value="1"/>
</dbReference>
<dbReference type="EMBL" id="CP091244">
    <property type="protein sequence ID" value="UJS26478.1"/>
    <property type="molecule type" value="Genomic_DNA"/>
</dbReference>
<reference evidence="8" key="1">
    <citation type="journal article" date="2022" name="Microorganisms">
        <title>Two New Species of Filamentous Sulfur Bacteria of the Genus Thiothrix, Thiothrix winogradskyi sp. nov. and 'Candidatus Thiothrix sulfatifontis' sp. nov.</title>
        <authorList>
            <person name="Ravin N.V."/>
            <person name="Rossetti S."/>
            <person name="Beletsky A.V."/>
            <person name="Kadnikov V.V."/>
            <person name="Rudenko T.S."/>
            <person name="Smolyakov D.D."/>
            <person name="Moskvitina M.I."/>
            <person name="Gureeva M.V."/>
            <person name="Mardanov A.V."/>
            <person name="Grabovich M.Y."/>
        </authorList>
    </citation>
    <scope>NUCLEOTIDE SEQUENCE</scope>
    <source>
        <strain evidence="8">CT3</strain>
    </source>
</reference>
<dbReference type="RefSeq" id="WP_236501875.1">
    <property type="nucleotide sequence ID" value="NZ_CP091244.1"/>
</dbReference>
<gene>
    <name evidence="8" type="ORF">L2Y54_10665</name>
</gene>
<evidence type="ECO:0000256" key="5">
    <source>
        <dbReference type="ARBA" id="ARBA00023136"/>
    </source>
</evidence>
<comment type="subcellular location">
    <subcellularLocation>
        <location evidence="1">Cell membrane</location>
        <topology evidence="1">Multi-pass membrane protein</topology>
    </subcellularLocation>
</comment>
<keyword evidence="2" id="KW-1003">Cell membrane</keyword>
<keyword evidence="3 6" id="KW-0812">Transmembrane</keyword>
<dbReference type="Gene3D" id="3.30.1120.80">
    <property type="match status" value="1"/>
</dbReference>
<dbReference type="InterPro" id="IPR012160">
    <property type="entry name" value="LtaS-like"/>
</dbReference>
<dbReference type="CDD" id="cd16015">
    <property type="entry name" value="LTA_synthase"/>
    <property type="match status" value="1"/>
</dbReference>
<evidence type="ECO:0000256" key="6">
    <source>
        <dbReference type="SAM" id="Phobius"/>
    </source>
</evidence>
<evidence type="ECO:0000256" key="4">
    <source>
        <dbReference type="ARBA" id="ARBA00022989"/>
    </source>
</evidence>
<feature type="domain" description="Sulfatase N-terminal" evidence="7">
    <location>
        <begin position="289"/>
        <end position="559"/>
    </location>
</feature>
<dbReference type="Pfam" id="PF00884">
    <property type="entry name" value="Sulfatase"/>
    <property type="match status" value="1"/>
</dbReference>
<dbReference type="InterPro" id="IPR050448">
    <property type="entry name" value="OpgB/LTA_synthase_biosynth"/>
</dbReference>
<dbReference type="PANTHER" id="PTHR47371">
    <property type="entry name" value="LIPOTEICHOIC ACID SYNTHASE"/>
    <property type="match status" value="1"/>
</dbReference>
<keyword evidence="9" id="KW-1185">Reference proteome</keyword>
<dbReference type="InterPro" id="IPR017850">
    <property type="entry name" value="Alkaline_phosphatase_core_sf"/>
</dbReference>
<feature type="transmembrane region" description="Helical" evidence="6">
    <location>
        <begin position="87"/>
        <end position="106"/>
    </location>
</feature>
<evidence type="ECO:0000256" key="1">
    <source>
        <dbReference type="ARBA" id="ARBA00004651"/>
    </source>
</evidence>
<evidence type="ECO:0000259" key="7">
    <source>
        <dbReference type="Pfam" id="PF00884"/>
    </source>
</evidence>
<evidence type="ECO:0000256" key="2">
    <source>
        <dbReference type="ARBA" id="ARBA00022475"/>
    </source>
</evidence>
<organism evidence="8 9">
    <name type="scientific">Thiothrix winogradskyi</name>
    <dbReference type="NCBI Taxonomy" id="96472"/>
    <lineage>
        <taxon>Bacteria</taxon>
        <taxon>Pseudomonadati</taxon>
        <taxon>Pseudomonadota</taxon>
        <taxon>Gammaproteobacteria</taxon>
        <taxon>Thiotrichales</taxon>
        <taxon>Thiotrichaceae</taxon>
        <taxon>Thiothrix</taxon>
    </lineage>
</organism>
<feature type="transmembrane region" description="Helical" evidence="6">
    <location>
        <begin position="177"/>
        <end position="195"/>
    </location>
</feature>
<dbReference type="Proteomes" id="UP001054801">
    <property type="component" value="Chromosome"/>
</dbReference>
<proteinExistence type="predicted"/>
<evidence type="ECO:0000313" key="9">
    <source>
        <dbReference type="Proteomes" id="UP001054801"/>
    </source>
</evidence>
<dbReference type="PIRSF" id="PIRSF005091">
    <property type="entry name" value="Mmb_sulf_HI1246"/>
    <property type="match status" value="1"/>
</dbReference>
<keyword evidence="5 6" id="KW-0472">Membrane</keyword>
<feature type="transmembrane region" description="Helical" evidence="6">
    <location>
        <begin position="147"/>
        <end position="165"/>
    </location>
</feature>